<feature type="domain" description="HTH tetR-type" evidence="3">
    <location>
        <begin position="98"/>
        <end position="158"/>
    </location>
</feature>
<dbReference type="InterPro" id="IPR009057">
    <property type="entry name" value="Homeodomain-like_sf"/>
</dbReference>
<dbReference type="Proteomes" id="UP000708338">
    <property type="component" value="Unassembled WGS sequence"/>
</dbReference>
<feature type="DNA-binding region" description="H-T-H motif" evidence="2">
    <location>
        <begin position="121"/>
        <end position="140"/>
    </location>
</feature>
<comment type="caution">
    <text evidence="4">The sequence shown here is derived from an EMBL/GenBank/DDBJ whole genome shotgun (WGS) entry which is preliminary data.</text>
</comment>
<dbReference type="EMBL" id="WQPS01000036">
    <property type="protein sequence ID" value="MBT9811917.1"/>
    <property type="molecule type" value="Genomic_DNA"/>
</dbReference>
<name>A0AA41K7T2_9FIRM</name>
<organism evidence="4 5">
    <name type="scientific">Enterocloster citroniae</name>
    <dbReference type="NCBI Taxonomy" id="358743"/>
    <lineage>
        <taxon>Bacteria</taxon>
        <taxon>Bacillati</taxon>
        <taxon>Bacillota</taxon>
        <taxon>Clostridia</taxon>
        <taxon>Lachnospirales</taxon>
        <taxon>Lachnospiraceae</taxon>
        <taxon>Enterocloster</taxon>
    </lineage>
</organism>
<dbReference type="GO" id="GO:0003677">
    <property type="term" value="F:DNA binding"/>
    <property type="evidence" value="ECO:0007669"/>
    <property type="project" value="UniProtKB-UniRule"/>
</dbReference>
<sequence length="294" mass="34397">MNFSMISVQPAKSYLSGPCAGRLKEHTLDKRRKCEYFVISSSVHPGLNENLFWCAIINQNVHSWNLIPKDGCRGDAESTQNMKGRKYMPTERFEKLPEYKKQRIGRAIMEELRETSYHQLHLTKIARTASVSRASLYCYFKNKDDMLLFSLFLSHMEFFDGLKGYLAECGGNFWKMLELGLERYLAPNESGDICGLFYSSEGNRDLARYFPLYMGEKWFQDHKDWSYVNCTNQEIKHSGPEMFDTIQEVCYGSLFISLQLFFTGRMKKKDIMEKFSQKLSYLENSMRQLDISDK</sequence>
<dbReference type="Gene3D" id="1.10.357.10">
    <property type="entry name" value="Tetracycline Repressor, domain 2"/>
    <property type="match status" value="1"/>
</dbReference>
<proteinExistence type="predicted"/>
<gene>
    <name evidence="4" type="ORF">GPL26_20060</name>
</gene>
<evidence type="ECO:0000313" key="4">
    <source>
        <dbReference type="EMBL" id="MBT9811917.1"/>
    </source>
</evidence>
<evidence type="ECO:0000256" key="1">
    <source>
        <dbReference type="ARBA" id="ARBA00023125"/>
    </source>
</evidence>
<evidence type="ECO:0000313" key="5">
    <source>
        <dbReference type="Proteomes" id="UP000708338"/>
    </source>
</evidence>
<keyword evidence="1 2" id="KW-0238">DNA-binding</keyword>
<dbReference type="SUPFAM" id="SSF46689">
    <property type="entry name" value="Homeodomain-like"/>
    <property type="match status" value="1"/>
</dbReference>
<accession>A0AA41K7T2</accession>
<evidence type="ECO:0000256" key="2">
    <source>
        <dbReference type="PROSITE-ProRule" id="PRU00335"/>
    </source>
</evidence>
<dbReference type="PROSITE" id="PS50977">
    <property type="entry name" value="HTH_TETR_2"/>
    <property type="match status" value="1"/>
</dbReference>
<dbReference type="AlphaFoldDB" id="A0AA41K7T2"/>
<dbReference type="InterPro" id="IPR001647">
    <property type="entry name" value="HTH_TetR"/>
</dbReference>
<evidence type="ECO:0000259" key="3">
    <source>
        <dbReference type="PROSITE" id="PS50977"/>
    </source>
</evidence>
<protein>
    <submittedName>
        <fullName evidence="4">TetR family transcriptional regulator</fullName>
    </submittedName>
</protein>
<dbReference type="Pfam" id="PF00440">
    <property type="entry name" value="TetR_N"/>
    <property type="match status" value="1"/>
</dbReference>
<reference evidence="4" key="1">
    <citation type="journal article" date="2021" name="Gut Microbes">
        <title>A synthetic consortium of 100 gut commensals modulates the composition and function in a colon model of the microbiome of elderly subjects.</title>
        <authorList>
            <person name="Perez M."/>
            <person name="Ntemiri A."/>
            <person name="Tan H."/>
            <person name="Harris H.M.B."/>
            <person name="Roager H.M."/>
            <person name="Ribiere C."/>
            <person name="O'Toole P.W."/>
        </authorList>
    </citation>
    <scope>NUCLEOTIDE SEQUENCE</scope>
    <source>
        <strain evidence="4">MCC335</strain>
    </source>
</reference>